<protein>
    <recommendedName>
        <fullName evidence="4">Mediator of RNA polymerase II transcription subunit 11</fullName>
    </recommendedName>
    <alternativeName>
        <fullName evidence="4">Mediator complex subunit 11</fullName>
    </alternativeName>
</protein>
<dbReference type="Proteomes" id="UP000664132">
    <property type="component" value="Unassembled WGS sequence"/>
</dbReference>
<dbReference type="PANTHER" id="PTHR22890">
    <property type="entry name" value="MEDIATOR OF RNA POLYMERASE II TRANSCRIPTION SUBUNIT 11"/>
    <property type="match status" value="1"/>
</dbReference>
<dbReference type="EMBL" id="JAFJYH010000064">
    <property type="protein sequence ID" value="KAG4421504.1"/>
    <property type="molecule type" value="Genomic_DNA"/>
</dbReference>
<evidence type="ECO:0000256" key="5">
    <source>
        <dbReference type="SAM" id="MobiDB-lite"/>
    </source>
</evidence>
<evidence type="ECO:0000256" key="4">
    <source>
        <dbReference type="RuleBase" id="RU364147"/>
    </source>
</evidence>
<keyword evidence="4" id="KW-0804">Transcription</keyword>
<feature type="compositionally biased region" description="Basic and acidic residues" evidence="5">
    <location>
        <begin position="21"/>
        <end position="36"/>
    </location>
</feature>
<proteinExistence type="inferred from homology"/>
<dbReference type="OrthoDB" id="5418434at2759"/>
<dbReference type="GO" id="GO:0016592">
    <property type="term" value="C:mediator complex"/>
    <property type="evidence" value="ECO:0007669"/>
    <property type="project" value="InterPro"/>
</dbReference>
<evidence type="ECO:0000256" key="3">
    <source>
        <dbReference type="ARBA" id="ARBA00023242"/>
    </source>
</evidence>
<comment type="function">
    <text evidence="4">Component of the Mediator complex, a coactivator involved in the regulated transcription of nearly all RNA polymerase II-dependent genes. Mediator functions as a bridge to convey information from gene-specific regulatory proteins to the basal RNA polymerase II transcription machinery. Mediator is recruited to promoters by direct interactions with regulatory proteins and serves as a scaffold for the assembly of a functional pre-initiation complex with RNA polymerase II and the general transcription factors.</text>
</comment>
<comment type="subunit">
    <text evidence="4">Component of the Mediator complex.</text>
</comment>
<accession>A0A8H7TH49</accession>
<name>A0A8H7TH49_9HELO</name>
<organism evidence="6 7">
    <name type="scientific">Cadophora malorum</name>
    <dbReference type="NCBI Taxonomy" id="108018"/>
    <lineage>
        <taxon>Eukaryota</taxon>
        <taxon>Fungi</taxon>
        <taxon>Dikarya</taxon>
        <taxon>Ascomycota</taxon>
        <taxon>Pezizomycotina</taxon>
        <taxon>Leotiomycetes</taxon>
        <taxon>Helotiales</taxon>
        <taxon>Ploettnerulaceae</taxon>
        <taxon>Cadophora</taxon>
    </lineage>
</organism>
<comment type="subcellular location">
    <subcellularLocation>
        <location evidence="1 4">Nucleus</location>
    </subcellularLocation>
</comment>
<dbReference type="Gene3D" id="1.10.287.3490">
    <property type="match status" value="1"/>
</dbReference>
<dbReference type="AlphaFoldDB" id="A0A8H7TH49"/>
<dbReference type="GO" id="GO:0006357">
    <property type="term" value="P:regulation of transcription by RNA polymerase II"/>
    <property type="evidence" value="ECO:0007669"/>
    <property type="project" value="InterPro"/>
</dbReference>
<evidence type="ECO:0000313" key="6">
    <source>
        <dbReference type="EMBL" id="KAG4421504.1"/>
    </source>
</evidence>
<keyword evidence="4" id="KW-0010">Activator</keyword>
<keyword evidence="4" id="KW-0805">Transcription regulation</keyword>
<dbReference type="InterPro" id="IPR019404">
    <property type="entry name" value="Mediator_Med11"/>
</dbReference>
<feature type="region of interest" description="Disordered" evidence="5">
    <location>
        <begin position="1"/>
        <end position="46"/>
    </location>
</feature>
<evidence type="ECO:0000313" key="7">
    <source>
        <dbReference type="Proteomes" id="UP000664132"/>
    </source>
</evidence>
<keyword evidence="7" id="KW-1185">Reference proteome</keyword>
<keyword evidence="3 4" id="KW-0539">Nucleus</keyword>
<comment type="similarity">
    <text evidence="2 4">Belongs to the Mediator complex subunit 11 family.</text>
</comment>
<evidence type="ECO:0000256" key="1">
    <source>
        <dbReference type="ARBA" id="ARBA00004123"/>
    </source>
</evidence>
<sequence length="194" mass="20887">MSSIGSAAEEPSGSRSYRPFTKAEHIQQLNDIDKVQKPTPAPPYLTDVPQSITQLLSSAGLALQTLSATHATSETPISERKEAFQKASESYLTTLQKVDVLLRRNIYGLEEANIIPAEKKTREQVKGGKTDGGAKAIGGDVASLGKLDIGWLNSRSGRVGRDMEAELWEKAKVFLEGLEAEKTGGEKGDVDMSA</sequence>
<gene>
    <name evidence="4" type="primary">MED11</name>
    <name evidence="6" type="ORF">IFR04_005343</name>
</gene>
<dbReference type="GO" id="GO:0003712">
    <property type="term" value="F:transcription coregulator activity"/>
    <property type="evidence" value="ECO:0007669"/>
    <property type="project" value="InterPro"/>
</dbReference>
<reference evidence="6" key="1">
    <citation type="submission" date="2021-02" db="EMBL/GenBank/DDBJ databases">
        <title>Genome sequence Cadophora malorum strain M34.</title>
        <authorList>
            <person name="Stefanovic E."/>
            <person name="Vu D."/>
            <person name="Scully C."/>
            <person name="Dijksterhuis J."/>
            <person name="Roader J."/>
            <person name="Houbraken J."/>
        </authorList>
    </citation>
    <scope>NUCLEOTIDE SEQUENCE</scope>
    <source>
        <strain evidence="6">M34</strain>
    </source>
</reference>
<comment type="caution">
    <text evidence="6">The sequence shown here is derived from an EMBL/GenBank/DDBJ whole genome shotgun (WGS) entry which is preliminary data.</text>
</comment>
<dbReference type="Pfam" id="PF10280">
    <property type="entry name" value="Med11"/>
    <property type="match status" value="1"/>
</dbReference>
<evidence type="ECO:0000256" key="2">
    <source>
        <dbReference type="ARBA" id="ARBA00008186"/>
    </source>
</evidence>